<dbReference type="Gene3D" id="1.25.40.10">
    <property type="entry name" value="Tetratricopeptide repeat domain"/>
    <property type="match status" value="1"/>
</dbReference>
<keyword evidence="5" id="KW-0808">Transferase</keyword>
<dbReference type="InterPro" id="IPR019734">
    <property type="entry name" value="TPR_rpt"/>
</dbReference>
<name>A0A1V1P183_9BACT</name>
<dbReference type="Proteomes" id="UP000189670">
    <property type="component" value="Unassembled WGS sequence"/>
</dbReference>
<dbReference type="Pfam" id="PF02624">
    <property type="entry name" value="YcaO"/>
    <property type="match status" value="1"/>
</dbReference>
<reference evidence="6" key="1">
    <citation type="submission" date="2012-11" db="EMBL/GenBank/DDBJ databases">
        <authorList>
            <person name="Lucero-Rivera Y.E."/>
            <person name="Tovar-Ramirez D."/>
        </authorList>
    </citation>
    <scope>NUCLEOTIDE SEQUENCE [LARGE SCALE GENOMIC DNA]</scope>
    <source>
        <strain evidence="6">Araruama</strain>
    </source>
</reference>
<evidence type="ECO:0000313" key="6">
    <source>
        <dbReference type="Proteomes" id="UP000189670"/>
    </source>
</evidence>
<keyword evidence="1" id="KW-0677">Repeat</keyword>
<dbReference type="AlphaFoldDB" id="A0A1V1P183"/>
<evidence type="ECO:0000256" key="3">
    <source>
        <dbReference type="PROSITE-ProRule" id="PRU00339"/>
    </source>
</evidence>
<evidence type="ECO:0000259" key="4">
    <source>
        <dbReference type="PROSITE" id="PS51664"/>
    </source>
</evidence>
<dbReference type="PROSITE" id="PS51664">
    <property type="entry name" value="YCAO"/>
    <property type="match status" value="1"/>
</dbReference>
<keyword evidence="5" id="KW-0689">Ribosomal protein</keyword>
<evidence type="ECO:0000256" key="2">
    <source>
        <dbReference type="ARBA" id="ARBA00022803"/>
    </source>
</evidence>
<comment type="caution">
    <text evidence="5">The sequence shown here is derived from an EMBL/GenBank/DDBJ whole genome shotgun (WGS) entry which is preliminary data.</text>
</comment>
<dbReference type="InterPro" id="IPR011990">
    <property type="entry name" value="TPR-like_helical_dom_sf"/>
</dbReference>
<dbReference type="Gene3D" id="3.30.1330.230">
    <property type="match status" value="1"/>
</dbReference>
<dbReference type="Pfam" id="PF07719">
    <property type="entry name" value="TPR_2"/>
    <property type="match status" value="2"/>
</dbReference>
<feature type="domain" description="YcaO" evidence="4">
    <location>
        <begin position="57"/>
        <end position="362"/>
    </location>
</feature>
<evidence type="ECO:0000256" key="1">
    <source>
        <dbReference type="ARBA" id="ARBA00022737"/>
    </source>
</evidence>
<evidence type="ECO:0000313" key="5">
    <source>
        <dbReference type="EMBL" id="ETR68639.1"/>
    </source>
</evidence>
<feature type="repeat" description="TPR" evidence="3">
    <location>
        <begin position="475"/>
        <end position="508"/>
    </location>
</feature>
<protein>
    <submittedName>
        <fullName evidence="5">Ribosomal protein S12 methylthiotransferase</fullName>
    </submittedName>
</protein>
<dbReference type="InterPro" id="IPR003776">
    <property type="entry name" value="YcaO-like_dom"/>
</dbReference>
<organism evidence="5 6">
    <name type="scientific">Candidatus Magnetoglobus multicellularis str. Araruama</name>
    <dbReference type="NCBI Taxonomy" id="890399"/>
    <lineage>
        <taxon>Bacteria</taxon>
        <taxon>Pseudomonadati</taxon>
        <taxon>Thermodesulfobacteriota</taxon>
        <taxon>Desulfobacteria</taxon>
        <taxon>Desulfobacterales</taxon>
        <taxon>Desulfobacteraceae</taxon>
        <taxon>Candidatus Magnetoglobus</taxon>
    </lineage>
</organism>
<keyword evidence="2 3" id="KW-0802">TPR repeat</keyword>
<dbReference type="Gene3D" id="3.30.40.250">
    <property type="match status" value="1"/>
</dbReference>
<dbReference type="EMBL" id="ATBP01000877">
    <property type="protein sequence ID" value="ETR68639.1"/>
    <property type="molecule type" value="Genomic_DNA"/>
</dbReference>
<dbReference type="PANTHER" id="PTHR37809">
    <property type="entry name" value="RIBOSOMAL PROTEIN S12 METHYLTHIOTRANSFERASE ACCESSORY FACTOR YCAO"/>
    <property type="match status" value="1"/>
</dbReference>
<sequence length="552" mass="62294">MPPEETIRLAKRQLEKIDLDILQETRRIDNNRLGIPVYFSICGEDAQKRTGKRKQMGKGADPAQAEASAIMELIERFSLYDFISTPHNFHVDTFQNIQSKGIDFESIARSVHDTVDRQSPEYPFFAELPLQWTKAFDIQNNTWVEIPFDWFFQINAYNGSSAGNCLEESIIQGMSEVVERHACHMILKNKMSTPQIDLDTVTDPTARELIHRYHQAGIELAVYNYSMDTGIPVLGGVAWDPSTFPKSSEIVWTAGAMPDPGKALCRVLTEIAQLGGDFNTHSNYEPSGLPKLTQVDDIHIMHPDSLVIPFSDLPDLSHDNIKIEIFHYQKALRSLFPNIFIVDLTHPVIQLPACYVMMPGACFRERAIHASVGLFTAKLISTVYPPDIAITKLDAMDRAMSPQYYIPFYKGTVLMNQSEHEKALESFYIALDRGPLGEDRCGIYLYMGMCEKNAQRYTHAISALKNADAIDDCRTDVLNLLGVCYYKTNQFHKAVESFERLIAIDPGSALDHANLGVNYKALGEKQKARLCFEKALSLDAGIDFAWEHLLQL</sequence>
<dbReference type="NCBIfam" id="TIGR00702">
    <property type="entry name" value="YcaO-type kinase domain"/>
    <property type="match status" value="1"/>
</dbReference>
<accession>A0A1V1P183</accession>
<dbReference type="PANTHER" id="PTHR37809:SF1">
    <property type="entry name" value="RIBOSOMAL PROTEIN S12 METHYLTHIOTRANSFERASE ACCESSORY FACTOR YCAO"/>
    <property type="match status" value="1"/>
</dbReference>
<dbReference type="PROSITE" id="PS50293">
    <property type="entry name" value="TPR_REGION"/>
    <property type="match status" value="1"/>
</dbReference>
<dbReference type="SMART" id="SM00028">
    <property type="entry name" value="TPR"/>
    <property type="match status" value="3"/>
</dbReference>
<feature type="repeat" description="TPR" evidence="3">
    <location>
        <begin position="509"/>
        <end position="542"/>
    </location>
</feature>
<dbReference type="PROSITE" id="PS50005">
    <property type="entry name" value="TPR"/>
    <property type="match status" value="2"/>
</dbReference>
<dbReference type="GO" id="GO:0005840">
    <property type="term" value="C:ribosome"/>
    <property type="evidence" value="ECO:0007669"/>
    <property type="project" value="UniProtKB-KW"/>
</dbReference>
<dbReference type="SUPFAM" id="SSF48452">
    <property type="entry name" value="TPR-like"/>
    <property type="match status" value="1"/>
</dbReference>
<dbReference type="GO" id="GO:0016740">
    <property type="term" value="F:transferase activity"/>
    <property type="evidence" value="ECO:0007669"/>
    <property type="project" value="UniProtKB-KW"/>
</dbReference>
<dbReference type="Gene3D" id="3.30.160.660">
    <property type="match status" value="1"/>
</dbReference>
<gene>
    <name evidence="5" type="ORF">OMM_04446</name>
</gene>
<keyword evidence="5" id="KW-0687">Ribonucleoprotein</keyword>
<dbReference type="InterPro" id="IPR013105">
    <property type="entry name" value="TPR_2"/>
</dbReference>
<proteinExistence type="predicted"/>